<dbReference type="OrthoDB" id="5875at2157"/>
<dbReference type="HOGENOM" id="CLU_037276_1_0_2"/>
<dbReference type="InterPro" id="IPR013646">
    <property type="entry name" value="YGR210-like_G4"/>
</dbReference>
<dbReference type="PANTHER" id="PTHR23305:SF1">
    <property type="entry name" value="OBG-TYPE G DOMAIN-CONTAINING PROTEIN"/>
    <property type="match status" value="1"/>
</dbReference>
<evidence type="ECO:0000313" key="3">
    <source>
        <dbReference type="EMBL" id="AIZ56015.1"/>
    </source>
</evidence>
<evidence type="ECO:0000256" key="1">
    <source>
        <dbReference type="ARBA" id="ARBA00022741"/>
    </source>
</evidence>
<dbReference type="SUPFAM" id="SSF81271">
    <property type="entry name" value="TGS-like"/>
    <property type="match status" value="1"/>
</dbReference>
<dbReference type="InterPro" id="IPR027417">
    <property type="entry name" value="P-loop_NTPase"/>
</dbReference>
<dbReference type="NCBIfam" id="NF007171">
    <property type="entry name" value="PRK09602.1"/>
    <property type="match status" value="1"/>
</dbReference>
<dbReference type="Pfam" id="PF02824">
    <property type="entry name" value="TGS"/>
    <property type="match status" value="1"/>
</dbReference>
<dbReference type="GO" id="GO:0016887">
    <property type="term" value="F:ATP hydrolysis activity"/>
    <property type="evidence" value="ECO:0007669"/>
    <property type="project" value="TreeGrafter"/>
</dbReference>
<organism evidence="3 4">
    <name type="scientific">Candidatus Methanoplasma termitum</name>
    <dbReference type="NCBI Taxonomy" id="1577791"/>
    <lineage>
        <taxon>Archaea</taxon>
        <taxon>Methanobacteriati</taxon>
        <taxon>Thermoplasmatota</taxon>
        <taxon>Thermoplasmata</taxon>
        <taxon>Methanomassiliicoccales</taxon>
        <taxon>Methanomassiliicoccaceae</taxon>
        <taxon>Candidatus Methanoplasma</taxon>
    </lineage>
</organism>
<protein>
    <submittedName>
        <fullName evidence="3">OLA1 protein</fullName>
    </submittedName>
</protein>
<dbReference type="InterPro" id="IPR031167">
    <property type="entry name" value="G_OBG"/>
</dbReference>
<dbReference type="InterPro" id="IPR012675">
    <property type="entry name" value="Beta-grasp_dom_sf"/>
</dbReference>
<dbReference type="GO" id="GO:0005525">
    <property type="term" value="F:GTP binding"/>
    <property type="evidence" value="ECO:0007669"/>
    <property type="project" value="InterPro"/>
</dbReference>
<dbReference type="CDD" id="cd01899">
    <property type="entry name" value="Ygr210"/>
    <property type="match status" value="1"/>
</dbReference>
<accession>A0A0A7LA42</accession>
<dbReference type="Pfam" id="PF08438">
    <property type="entry name" value="YGR210-like_G4"/>
    <property type="match status" value="1"/>
</dbReference>
<proteinExistence type="predicted"/>
<dbReference type="GeneID" id="24817786"/>
<dbReference type="Proteomes" id="UP000030787">
    <property type="component" value="Chromosome"/>
</dbReference>
<dbReference type="PROSITE" id="PS51710">
    <property type="entry name" value="G_OBG"/>
    <property type="match status" value="1"/>
</dbReference>
<dbReference type="CDD" id="cd01669">
    <property type="entry name" value="TGS_MJ1332_like"/>
    <property type="match status" value="1"/>
</dbReference>
<dbReference type="STRING" id="1577791.Mpt1_c01110"/>
<gene>
    <name evidence="3" type="primary">oLA1</name>
    <name evidence="3" type="ORF">Mpt1_c01110</name>
</gene>
<keyword evidence="1" id="KW-0547">Nucleotide-binding</keyword>
<reference evidence="3 4" key="1">
    <citation type="journal article" date="2014" name="Appl. Environ. Microbiol.">
        <title>Comparative Genome Analysis of 'Candidatus Methanoplasma termitum' Indicates a New Mode of Energy Metabolism in the Seventh Order of Methanogens.</title>
        <authorList>
            <person name="Lang K."/>
            <person name="Schuldes J."/>
            <person name="Klingl A."/>
            <person name="Poehlein A."/>
            <person name="Daniel R."/>
            <person name="Brune A."/>
        </authorList>
    </citation>
    <scope>NUCLEOTIDE SEQUENCE [LARGE SCALE GENOMIC DNA]</scope>
    <source>
        <strain evidence="4">Mpt1</strain>
    </source>
</reference>
<dbReference type="EMBL" id="CP010070">
    <property type="protein sequence ID" value="AIZ56015.1"/>
    <property type="molecule type" value="Genomic_DNA"/>
</dbReference>
<evidence type="ECO:0000313" key="4">
    <source>
        <dbReference type="Proteomes" id="UP000030787"/>
    </source>
</evidence>
<name>A0A0A7LA42_9ARCH</name>
<sequence>MQVGIVGKPNVGKSTYFSAATMATVEIANYPFTTIAPNKGIAYVRTPCACKILGVQCTPHNSICMNGTRMVPIELLDVAGLVPDAWEGKGLGNKFLDDLRQADAYINVVDASGTTDIEGNVIAAGKYDPTEDVVFLRKEIALWMREIIKNGLGKIARQAKIQGTKQEAILQERLTGLNITEGQIKEALRHVELPQDPTLWDDDTLLSLCIRIRELSKPMIIAMNKSDIAPPENLEKLRKMGDHAIPTLAETELALKKAATAGLIDYIPGNPSFTIKPGITLNDGQKKALGYMADKMKLFNGTGVQSCLEECVFRILDLIAVYPVEDESKYTDHFNRVLPDCILMKRGSNARDLAYKVHTELGDKFIRAINAKTKRTVGADYVLQDGDVIRIVANK</sequence>
<dbReference type="Pfam" id="PF01926">
    <property type="entry name" value="MMR_HSR1"/>
    <property type="match status" value="1"/>
</dbReference>
<dbReference type="PRINTS" id="PR00326">
    <property type="entry name" value="GTP1OBG"/>
</dbReference>
<dbReference type="InterPro" id="IPR012676">
    <property type="entry name" value="TGS-like"/>
</dbReference>
<dbReference type="Gene3D" id="1.10.8.470">
    <property type="match status" value="1"/>
</dbReference>
<dbReference type="PANTHER" id="PTHR23305">
    <property type="entry name" value="OBG GTPASE FAMILY"/>
    <property type="match status" value="1"/>
</dbReference>
<dbReference type="RefSeq" id="WP_048111293.1">
    <property type="nucleotide sequence ID" value="NZ_CP010070.1"/>
</dbReference>
<dbReference type="InterPro" id="IPR006073">
    <property type="entry name" value="GTP-bd"/>
</dbReference>
<dbReference type="AlphaFoldDB" id="A0A0A7LA42"/>
<dbReference type="Gene3D" id="3.40.50.300">
    <property type="entry name" value="P-loop containing nucleotide triphosphate hydrolases"/>
    <property type="match status" value="1"/>
</dbReference>
<dbReference type="Gene3D" id="3.10.20.30">
    <property type="match status" value="1"/>
</dbReference>
<dbReference type="KEGG" id="mear:Mpt1_c01110"/>
<dbReference type="GO" id="GO:0005737">
    <property type="term" value="C:cytoplasm"/>
    <property type="evidence" value="ECO:0007669"/>
    <property type="project" value="TreeGrafter"/>
</dbReference>
<dbReference type="SUPFAM" id="SSF52540">
    <property type="entry name" value="P-loop containing nucleoside triphosphate hydrolases"/>
    <property type="match status" value="1"/>
</dbReference>
<keyword evidence="4" id="KW-1185">Reference proteome</keyword>
<feature type="domain" description="OBG-type G" evidence="2">
    <location>
        <begin position="1"/>
        <end position="267"/>
    </location>
</feature>
<evidence type="ECO:0000259" key="2">
    <source>
        <dbReference type="PROSITE" id="PS51710"/>
    </source>
</evidence>
<dbReference type="InterPro" id="IPR004095">
    <property type="entry name" value="TGS"/>
</dbReference>